<proteinExistence type="inferred from homology"/>
<dbReference type="InterPro" id="IPR012310">
    <property type="entry name" value="DNA_ligase_ATP-dep_cent"/>
</dbReference>
<dbReference type="RefSeq" id="WP_141421723.1">
    <property type="nucleotide sequence ID" value="NZ_VIAR01000006.1"/>
</dbReference>
<dbReference type="OrthoDB" id="9802472at2"/>
<organism evidence="7 8">
    <name type="scientific">Haloflavibacter putidus</name>
    <dbReference type="NCBI Taxonomy" id="2576776"/>
    <lineage>
        <taxon>Bacteria</taxon>
        <taxon>Pseudomonadati</taxon>
        <taxon>Bacteroidota</taxon>
        <taxon>Flavobacteriia</taxon>
        <taxon>Flavobacteriales</taxon>
        <taxon>Flavobacteriaceae</taxon>
        <taxon>Haloflavibacter</taxon>
    </lineage>
</organism>
<dbReference type="InterPro" id="IPR012309">
    <property type="entry name" value="DNA_ligase_ATP-dep_C"/>
</dbReference>
<dbReference type="InterPro" id="IPR016059">
    <property type="entry name" value="DNA_ligase_ATP-dep_CS"/>
</dbReference>
<dbReference type="Proteomes" id="UP000317169">
    <property type="component" value="Unassembled WGS sequence"/>
</dbReference>
<dbReference type="PROSITE" id="PS50160">
    <property type="entry name" value="DNA_LIGASE_A3"/>
    <property type="match status" value="1"/>
</dbReference>
<name>A0A507ZVR4_9FLAO</name>
<dbReference type="Gene3D" id="2.40.50.140">
    <property type="entry name" value="Nucleic acid-binding proteins"/>
    <property type="match status" value="1"/>
</dbReference>
<dbReference type="SUPFAM" id="SSF56091">
    <property type="entry name" value="DNA ligase/mRNA capping enzyme, catalytic domain"/>
    <property type="match status" value="1"/>
</dbReference>
<dbReference type="CDD" id="cd07971">
    <property type="entry name" value="OBF_DNA_ligase_LigD"/>
    <property type="match status" value="1"/>
</dbReference>
<dbReference type="Gene3D" id="3.30.470.30">
    <property type="entry name" value="DNA ligase/mRNA capping enzyme"/>
    <property type="match status" value="1"/>
</dbReference>
<keyword evidence="3 7" id="KW-0436">Ligase</keyword>
<evidence type="ECO:0000256" key="4">
    <source>
        <dbReference type="ARBA" id="ARBA00034003"/>
    </source>
</evidence>
<evidence type="ECO:0000256" key="1">
    <source>
        <dbReference type="ARBA" id="ARBA00007572"/>
    </source>
</evidence>
<gene>
    <name evidence="7" type="ORF">FKR84_07745</name>
</gene>
<dbReference type="CDD" id="cd07906">
    <property type="entry name" value="Adenylation_DNA_ligase_LigD_LigC"/>
    <property type="match status" value="1"/>
</dbReference>
<dbReference type="InterPro" id="IPR014146">
    <property type="entry name" value="LigD_ligase_dom"/>
</dbReference>
<comment type="catalytic activity">
    <reaction evidence="4">
        <text>ATP + (deoxyribonucleotide)n-3'-hydroxyl + 5'-phospho-(deoxyribonucleotide)m = (deoxyribonucleotide)n+m + AMP + diphosphate.</text>
        <dbReference type="EC" id="6.5.1.1"/>
    </reaction>
</comment>
<dbReference type="InterPro" id="IPR050191">
    <property type="entry name" value="ATP-dep_DNA_ligase"/>
</dbReference>
<evidence type="ECO:0000313" key="8">
    <source>
        <dbReference type="Proteomes" id="UP000317169"/>
    </source>
</evidence>
<dbReference type="PANTHER" id="PTHR45674:SF4">
    <property type="entry name" value="DNA LIGASE 1"/>
    <property type="match status" value="1"/>
</dbReference>
<evidence type="ECO:0000313" key="7">
    <source>
        <dbReference type="EMBL" id="TQD38865.1"/>
    </source>
</evidence>
<keyword evidence="8" id="KW-1185">Reference proteome</keyword>
<reference evidence="7 8" key="1">
    <citation type="submission" date="2019-06" db="EMBL/GenBank/DDBJ databases">
        <title>Flavibacter putida gen. nov., sp. nov., a novel marine bacterium of the family Flavobacteriaceae isolated from coastal seawater.</title>
        <authorList>
            <person name="Feng X."/>
        </authorList>
    </citation>
    <scope>NUCLEOTIDE SEQUENCE [LARGE SCALE GENOMIC DNA]</scope>
    <source>
        <strain evidence="7 8">PLHSN227</strain>
    </source>
</reference>
<dbReference type="EC" id="6.5.1.1" evidence="2"/>
<dbReference type="PANTHER" id="PTHR45674">
    <property type="entry name" value="DNA LIGASE 1/3 FAMILY MEMBER"/>
    <property type="match status" value="1"/>
</dbReference>
<accession>A0A507ZVR4</accession>
<dbReference type="EMBL" id="VIAR01000006">
    <property type="protein sequence ID" value="TQD38865.1"/>
    <property type="molecule type" value="Genomic_DNA"/>
</dbReference>
<dbReference type="GO" id="GO:0005524">
    <property type="term" value="F:ATP binding"/>
    <property type="evidence" value="ECO:0007669"/>
    <property type="project" value="InterPro"/>
</dbReference>
<dbReference type="AlphaFoldDB" id="A0A507ZVR4"/>
<dbReference type="GO" id="GO:0003910">
    <property type="term" value="F:DNA ligase (ATP) activity"/>
    <property type="evidence" value="ECO:0007669"/>
    <property type="project" value="UniProtKB-EC"/>
</dbReference>
<feature type="region of interest" description="Disordered" evidence="5">
    <location>
        <begin position="1"/>
        <end position="20"/>
    </location>
</feature>
<dbReference type="NCBIfam" id="TIGR02779">
    <property type="entry name" value="NHEJ_ligase_lig"/>
    <property type="match status" value="1"/>
</dbReference>
<dbReference type="PROSITE" id="PS00697">
    <property type="entry name" value="DNA_LIGASE_A1"/>
    <property type="match status" value="1"/>
</dbReference>
<dbReference type="Pfam" id="PF01068">
    <property type="entry name" value="DNA_ligase_A_M"/>
    <property type="match status" value="1"/>
</dbReference>
<dbReference type="SUPFAM" id="SSF50249">
    <property type="entry name" value="Nucleic acid-binding proteins"/>
    <property type="match status" value="1"/>
</dbReference>
<dbReference type="GO" id="GO:0006310">
    <property type="term" value="P:DNA recombination"/>
    <property type="evidence" value="ECO:0007669"/>
    <property type="project" value="InterPro"/>
</dbReference>
<dbReference type="Pfam" id="PF04679">
    <property type="entry name" value="DNA_ligase_A_C"/>
    <property type="match status" value="1"/>
</dbReference>
<evidence type="ECO:0000256" key="3">
    <source>
        <dbReference type="ARBA" id="ARBA00022598"/>
    </source>
</evidence>
<protein>
    <recommendedName>
        <fullName evidence="2">DNA ligase (ATP)</fullName>
        <ecNumber evidence="2">6.5.1.1</ecNumber>
    </recommendedName>
</protein>
<comment type="similarity">
    <text evidence="1">Belongs to the ATP-dependent DNA ligase family.</text>
</comment>
<evidence type="ECO:0000259" key="6">
    <source>
        <dbReference type="PROSITE" id="PS50160"/>
    </source>
</evidence>
<evidence type="ECO:0000256" key="2">
    <source>
        <dbReference type="ARBA" id="ARBA00012727"/>
    </source>
</evidence>
<sequence>MHELLKNLPEAQQKKLQKEKQPEFITPMKAKLTHKRFSDKDWVFERKLDGERVLIVKNKKEVNLFSRNEKKLNFKYPQLVAAFKKQRNSFIADGEIVAFKGNVTSFARLQKRMHVSSEEEAKKSSVKVYCYVFDLLFLEGYNLCNLSFNFRKNLLRKAFNFQNPIRFTPHKNENGKKFIQEACKKNWEGLIAKKRDSTYVHSRSSNWLKFKCVHEQEFVIGGYTKPQGERIGFGALLIGFYKGEDLYYASKVGTGYDDETLEFLHDKMKNLEVENPPFVQEDALPQKDVFWLKPKLVAEVGFTEWTNNNKLRHPRYIGLRDDKKAKEVVKEA</sequence>
<comment type="caution">
    <text evidence="7">The sequence shown here is derived from an EMBL/GenBank/DDBJ whole genome shotgun (WGS) entry which is preliminary data.</text>
</comment>
<dbReference type="InterPro" id="IPR012340">
    <property type="entry name" value="NA-bd_OB-fold"/>
</dbReference>
<dbReference type="GO" id="GO:0006281">
    <property type="term" value="P:DNA repair"/>
    <property type="evidence" value="ECO:0007669"/>
    <property type="project" value="InterPro"/>
</dbReference>
<evidence type="ECO:0000256" key="5">
    <source>
        <dbReference type="SAM" id="MobiDB-lite"/>
    </source>
</evidence>
<feature type="domain" description="ATP-dependent DNA ligase family profile" evidence="6">
    <location>
        <begin position="121"/>
        <end position="211"/>
    </location>
</feature>